<evidence type="ECO:0000256" key="1">
    <source>
        <dbReference type="ARBA" id="ARBA00001633"/>
    </source>
</evidence>
<dbReference type="Proteomes" id="UP000705867">
    <property type="component" value="Unassembled WGS sequence"/>
</dbReference>
<dbReference type="PROSITE" id="PS00614">
    <property type="entry name" value="IGPS"/>
    <property type="match status" value="1"/>
</dbReference>
<evidence type="ECO:0000256" key="3">
    <source>
        <dbReference type="ARBA" id="ARBA00022605"/>
    </source>
</evidence>
<dbReference type="Gene3D" id="3.20.20.70">
    <property type="entry name" value="Aldolase class I"/>
    <property type="match status" value="1"/>
</dbReference>
<dbReference type="NCBIfam" id="NF001377">
    <property type="entry name" value="PRK00278.2-4"/>
    <property type="match status" value="1"/>
</dbReference>
<evidence type="ECO:0000256" key="4">
    <source>
        <dbReference type="ARBA" id="ARBA00022793"/>
    </source>
</evidence>
<dbReference type="InterPro" id="IPR013798">
    <property type="entry name" value="Indole-3-glycerol_P_synth_dom"/>
</dbReference>
<comment type="similarity">
    <text evidence="8">Belongs to the TrpC family.</text>
</comment>
<evidence type="ECO:0000259" key="9">
    <source>
        <dbReference type="Pfam" id="PF00218"/>
    </source>
</evidence>
<dbReference type="EC" id="4.1.1.48" evidence="8"/>
<dbReference type="HAMAP" id="MF_00134_B">
    <property type="entry name" value="IGPS_B"/>
    <property type="match status" value="1"/>
</dbReference>
<dbReference type="FunFam" id="3.20.20.70:FF:000024">
    <property type="entry name" value="Indole-3-glycerol phosphate synthase"/>
    <property type="match status" value="1"/>
</dbReference>
<evidence type="ECO:0000313" key="11">
    <source>
        <dbReference type="Proteomes" id="UP000705867"/>
    </source>
</evidence>
<keyword evidence="7 8" id="KW-0456">Lyase</keyword>
<dbReference type="GO" id="GO:0004425">
    <property type="term" value="F:indole-3-glycerol-phosphate synthase activity"/>
    <property type="evidence" value="ECO:0007669"/>
    <property type="project" value="UniProtKB-UniRule"/>
</dbReference>
<feature type="domain" description="Indole-3-glycerol phosphate synthase" evidence="9">
    <location>
        <begin position="4"/>
        <end position="258"/>
    </location>
</feature>
<keyword evidence="6 8" id="KW-0057">Aromatic amino acid biosynthesis</keyword>
<evidence type="ECO:0000256" key="7">
    <source>
        <dbReference type="ARBA" id="ARBA00023239"/>
    </source>
</evidence>
<evidence type="ECO:0000256" key="5">
    <source>
        <dbReference type="ARBA" id="ARBA00022822"/>
    </source>
</evidence>
<reference evidence="10" key="1">
    <citation type="journal article" date="2021" name="bioRxiv">
        <title>Unraveling nitrogen, sulfur and carbon metabolic pathways and microbial community transcriptional responses to substrate deprivation and toxicity stresses in a bioreactor mimicking anoxic brackish coastal sediment conditions.</title>
        <authorList>
            <person name="Martins P.D."/>
            <person name="Echeveste M.J."/>
            <person name="Arshad A."/>
            <person name="Kurth J."/>
            <person name="Ouboter H."/>
            <person name="Jetten M.S.M."/>
            <person name="Welte C.U."/>
        </authorList>
    </citation>
    <scope>NUCLEOTIDE SEQUENCE</scope>
    <source>
        <strain evidence="10">MAG_39</strain>
    </source>
</reference>
<gene>
    <name evidence="8 10" type="primary">trpC</name>
    <name evidence="10" type="ORF">K8I29_09335</name>
</gene>
<dbReference type="PANTHER" id="PTHR22854">
    <property type="entry name" value="TRYPTOPHAN BIOSYNTHESIS PROTEIN"/>
    <property type="match status" value="1"/>
</dbReference>
<evidence type="ECO:0000256" key="6">
    <source>
        <dbReference type="ARBA" id="ARBA00023141"/>
    </source>
</evidence>
<dbReference type="EMBL" id="JAIOIV010000074">
    <property type="protein sequence ID" value="MBZ0156394.1"/>
    <property type="molecule type" value="Genomic_DNA"/>
</dbReference>
<keyword evidence="4 8" id="KW-0210">Decarboxylase</keyword>
<dbReference type="Pfam" id="PF00218">
    <property type="entry name" value="IGPS"/>
    <property type="match status" value="1"/>
</dbReference>
<sequence>MSILDTIAARKAERLRDTKRKTPLPELRGRLQECDAPRDFRGAVRRKNEGALRLIAELKKASPSKGLIRKDFDPVSIASLYERKGADALSVLTEEDFFQGHLSFLREVRQNTALPLLRKDFIFDAYQIYEARVNGADALLLIAALLERNQAQEYLHLAAELGLQVLFEVHDEEELEKALLVNAEIIGINNRDLKTLEIDLSTTLRLRKEIPPGKIVVSESGIRTRSDVERLREAGVDTLLVGTSLMQSEDIGRKIDELLGKR</sequence>
<dbReference type="PANTHER" id="PTHR22854:SF2">
    <property type="entry name" value="INDOLE-3-GLYCEROL-PHOSPHATE SYNTHASE"/>
    <property type="match status" value="1"/>
</dbReference>
<dbReference type="InterPro" id="IPR013785">
    <property type="entry name" value="Aldolase_TIM"/>
</dbReference>
<protein>
    <recommendedName>
        <fullName evidence="8">Indole-3-glycerol phosphate synthase</fullName>
        <shortName evidence="8">IGPS</shortName>
        <ecNumber evidence="8">4.1.1.48</ecNumber>
    </recommendedName>
</protein>
<reference evidence="10" key="2">
    <citation type="submission" date="2021-08" db="EMBL/GenBank/DDBJ databases">
        <authorList>
            <person name="Dalcin Martins P."/>
        </authorList>
    </citation>
    <scope>NUCLEOTIDE SEQUENCE</scope>
    <source>
        <strain evidence="10">MAG_39</strain>
    </source>
</reference>
<dbReference type="HAMAP" id="MF_00134_A">
    <property type="entry name" value="IGPS_A"/>
    <property type="match status" value="1"/>
</dbReference>
<comment type="pathway">
    <text evidence="2 8">Amino-acid biosynthesis; L-tryptophan biosynthesis; L-tryptophan from chorismate: step 4/5.</text>
</comment>
<dbReference type="InterPro" id="IPR001468">
    <property type="entry name" value="Indole-3-GlycerolPSynthase_CS"/>
</dbReference>
<dbReference type="InterPro" id="IPR011060">
    <property type="entry name" value="RibuloseP-bd_barrel"/>
</dbReference>
<comment type="caution">
    <text evidence="10">The sequence shown here is derived from an EMBL/GenBank/DDBJ whole genome shotgun (WGS) entry which is preliminary data.</text>
</comment>
<dbReference type="AlphaFoldDB" id="A0A953M041"/>
<dbReference type="GO" id="GO:0000162">
    <property type="term" value="P:L-tryptophan biosynthetic process"/>
    <property type="evidence" value="ECO:0007669"/>
    <property type="project" value="UniProtKB-UniRule"/>
</dbReference>
<accession>A0A953M041</accession>
<dbReference type="NCBIfam" id="NF001373">
    <property type="entry name" value="PRK00278.1-6"/>
    <property type="match status" value="1"/>
</dbReference>
<evidence type="ECO:0000313" key="10">
    <source>
        <dbReference type="EMBL" id="MBZ0156394.1"/>
    </source>
</evidence>
<keyword evidence="3 8" id="KW-0028">Amino-acid biosynthesis</keyword>
<organism evidence="10 11">
    <name type="scientific">Candidatus Nitrobium versatile</name>
    <dbReference type="NCBI Taxonomy" id="2884831"/>
    <lineage>
        <taxon>Bacteria</taxon>
        <taxon>Pseudomonadati</taxon>
        <taxon>Nitrospirota</taxon>
        <taxon>Nitrospiria</taxon>
        <taxon>Nitrospirales</taxon>
        <taxon>Nitrospiraceae</taxon>
        <taxon>Candidatus Nitrobium</taxon>
    </lineage>
</organism>
<dbReference type="GO" id="GO:0004640">
    <property type="term" value="F:phosphoribosylanthranilate isomerase activity"/>
    <property type="evidence" value="ECO:0007669"/>
    <property type="project" value="TreeGrafter"/>
</dbReference>
<dbReference type="InterPro" id="IPR045186">
    <property type="entry name" value="Indole-3-glycerol_P_synth"/>
</dbReference>
<evidence type="ECO:0000256" key="2">
    <source>
        <dbReference type="ARBA" id="ARBA00004696"/>
    </source>
</evidence>
<name>A0A953M041_9BACT</name>
<evidence type="ECO:0000256" key="8">
    <source>
        <dbReference type="HAMAP-Rule" id="MF_00134"/>
    </source>
</evidence>
<proteinExistence type="inferred from homology"/>
<dbReference type="SUPFAM" id="SSF51366">
    <property type="entry name" value="Ribulose-phoshate binding barrel"/>
    <property type="match status" value="1"/>
</dbReference>
<keyword evidence="5 8" id="KW-0822">Tryptophan biosynthesis</keyword>
<comment type="catalytic activity">
    <reaction evidence="1 8">
        <text>1-(2-carboxyphenylamino)-1-deoxy-D-ribulose 5-phosphate + H(+) = (1S,2R)-1-C-(indol-3-yl)glycerol 3-phosphate + CO2 + H2O</text>
        <dbReference type="Rhea" id="RHEA:23476"/>
        <dbReference type="ChEBI" id="CHEBI:15377"/>
        <dbReference type="ChEBI" id="CHEBI:15378"/>
        <dbReference type="ChEBI" id="CHEBI:16526"/>
        <dbReference type="ChEBI" id="CHEBI:58613"/>
        <dbReference type="ChEBI" id="CHEBI:58866"/>
        <dbReference type="EC" id="4.1.1.48"/>
    </reaction>
</comment>
<dbReference type="CDD" id="cd00331">
    <property type="entry name" value="IGPS"/>
    <property type="match status" value="1"/>
</dbReference>